<dbReference type="CDD" id="cd03770">
    <property type="entry name" value="SR_TndX_transposase"/>
    <property type="match status" value="1"/>
</dbReference>
<feature type="domain" description="Recombinase" evidence="3">
    <location>
        <begin position="170"/>
        <end position="313"/>
    </location>
</feature>
<evidence type="ECO:0000313" key="4">
    <source>
        <dbReference type="EMBL" id="ARO46181.1"/>
    </source>
</evidence>
<dbReference type="Pfam" id="PF13408">
    <property type="entry name" value="Zn_ribbon_recom"/>
    <property type="match status" value="1"/>
</dbReference>
<feature type="domain" description="Resolvase/invertase-type recombinase catalytic" evidence="2">
    <location>
        <begin position="13"/>
        <end position="162"/>
    </location>
</feature>
<name>A0A1W6QY75_ENTFL</name>
<dbReference type="GO" id="GO:0000150">
    <property type="term" value="F:DNA strand exchange activity"/>
    <property type="evidence" value="ECO:0007669"/>
    <property type="project" value="InterPro"/>
</dbReference>
<dbReference type="InterPro" id="IPR025378">
    <property type="entry name" value="DUF4368"/>
</dbReference>
<dbReference type="Pfam" id="PF14287">
    <property type="entry name" value="DUF4368"/>
    <property type="match status" value="1"/>
</dbReference>
<protein>
    <recommendedName>
        <fullName evidence="5">DUF4368 domain-containing protein</fullName>
    </recommendedName>
</protein>
<keyword evidence="4" id="KW-0614">Plasmid</keyword>
<proteinExistence type="predicted"/>
<keyword evidence="1" id="KW-0175">Coiled coil</keyword>
<dbReference type="Pfam" id="PF07508">
    <property type="entry name" value="Recombinase"/>
    <property type="match status" value="1"/>
</dbReference>
<dbReference type="InterPro" id="IPR025827">
    <property type="entry name" value="Zn_ribbon_recom_dom"/>
</dbReference>
<dbReference type="PANTHER" id="PTHR30461:SF23">
    <property type="entry name" value="DNA RECOMBINASE-RELATED"/>
    <property type="match status" value="1"/>
</dbReference>
<evidence type="ECO:0000259" key="2">
    <source>
        <dbReference type="PROSITE" id="PS51736"/>
    </source>
</evidence>
<sequence>MATQKTNGQKEKITALYCRLSQDDGRDGESNSISNQKEILMEYAKRNGFLHHKFFIDDGISGTTFERPDFQRMQEMIEDGEVSTVIVKDLSRFGRNYLQVGEYLEIKYPTIGVRFIAIQENVDTSKDSGTEMMPFSNIFNEWYAAQTSKKIRAVNQMKAAKGLRVSATVPFGYVKDKENKEKWLIDEPAAEIVRKIFDLCIKGKGPSQIARQLESEKILTPTAYFYSIGRKASNPMPANVYGWSTSSVKSILNNQQYTGCTMNGKSTTVSYKVHKVIERNKDEYQVIPNTQEPIIRENTWLRVQELRANKRRNTKTGRTSLFSGLVYCADCGAKLHFCAAKSLKKNQEFFRCSNYKDGRGSCSIHFIRDVVLETIVKEAISELANFVRCYEPVFLYLQAQKNDEFKEEKVKKLKETIESSKRRIADLDKLFSRIYEDNILGKLDDQRYSRMASEYDTEQKQLIELVAESEIELDKAKHAQVDMKMLSQGLREFTDMNELTPAIVNKLIQRIEIHKKEKKHSHNNVKVDIYFTAVGLVDIPTEQQLVDLMNKIKVKV</sequence>
<dbReference type="SMART" id="SM00857">
    <property type="entry name" value="Resolvase"/>
    <property type="match status" value="1"/>
</dbReference>
<dbReference type="InterPro" id="IPR038109">
    <property type="entry name" value="DNA_bind_recomb_sf"/>
</dbReference>
<dbReference type="AlphaFoldDB" id="A0A1W6QY75"/>
<feature type="coiled-coil region" evidence="1">
    <location>
        <begin position="403"/>
        <end position="430"/>
    </location>
</feature>
<dbReference type="InterPro" id="IPR006119">
    <property type="entry name" value="Resolv_N"/>
</dbReference>
<dbReference type="PROSITE" id="PS51737">
    <property type="entry name" value="RECOMBINASE_DNA_BIND"/>
    <property type="match status" value="1"/>
</dbReference>
<dbReference type="EMBL" id="KY303941">
    <property type="protein sequence ID" value="ARO46181.1"/>
    <property type="molecule type" value="Genomic_DNA"/>
</dbReference>
<dbReference type="InterPro" id="IPR011109">
    <property type="entry name" value="DNA_bind_recombinase_dom"/>
</dbReference>
<dbReference type="Gene3D" id="3.40.50.1390">
    <property type="entry name" value="Resolvase, N-terminal catalytic domain"/>
    <property type="match status" value="1"/>
</dbReference>
<reference evidence="4" key="1">
    <citation type="submission" date="2016-12" db="EMBL/GenBank/DDBJ databases">
        <title>Characterization of a Plasmid Isolated from Enterococcus faecalis found in the Fecal Material of a Blue Whale.</title>
        <authorList>
            <person name="McLaughlin R."/>
        </authorList>
    </citation>
    <scope>NUCLEOTIDE SEQUENCE</scope>
    <source>
        <strain evidence="4">3</strain>
        <plasmid evidence="4">pGTC3</plasmid>
    </source>
</reference>
<evidence type="ECO:0008006" key="5">
    <source>
        <dbReference type="Google" id="ProtNLM"/>
    </source>
</evidence>
<dbReference type="Gene3D" id="3.90.1750.20">
    <property type="entry name" value="Putative Large Serine Recombinase, Chain B, Domain 2"/>
    <property type="match status" value="1"/>
</dbReference>
<dbReference type="InterPro" id="IPR050639">
    <property type="entry name" value="SSR_resolvase"/>
</dbReference>
<evidence type="ECO:0000259" key="3">
    <source>
        <dbReference type="PROSITE" id="PS51737"/>
    </source>
</evidence>
<dbReference type="SUPFAM" id="SSF53041">
    <property type="entry name" value="Resolvase-like"/>
    <property type="match status" value="1"/>
</dbReference>
<dbReference type="PROSITE" id="PS51736">
    <property type="entry name" value="RECOMBINASES_3"/>
    <property type="match status" value="1"/>
</dbReference>
<accession>A0A1W6QY75</accession>
<organism evidence="4">
    <name type="scientific">Enterococcus faecalis</name>
    <name type="common">Streptococcus faecalis</name>
    <dbReference type="NCBI Taxonomy" id="1351"/>
    <lineage>
        <taxon>Bacteria</taxon>
        <taxon>Bacillati</taxon>
        <taxon>Bacillota</taxon>
        <taxon>Bacilli</taxon>
        <taxon>Lactobacillales</taxon>
        <taxon>Enterococcaceae</taxon>
        <taxon>Enterococcus</taxon>
    </lineage>
</organism>
<geneLocation type="plasmid" evidence="4">
    <name>pGTC3</name>
</geneLocation>
<evidence type="ECO:0000256" key="1">
    <source>
        <dbReference type="SAM" id="Coils"/>
    </source>
</evidence>
<dbReference type="Pfam" id="PF00239">
    <property type="entry name" value="Resolvase"/>
    <property type="match status" value="1"/>
</dbReference>
<dbReference type="InterPro" id="IPR036162">
    <property type="entry name" value="Resolvase-like_N_sf"/>
</dbReference>
<dbReference type="PANTHER" id="PTHR30461">
    <property type="entry name" value="DNA-INVERTASE FROM LAMBDOID PROPHAGE"/>
    <property type="match status" value="1"/>
</dbReference>
<dbReference type="RefSeq" id="WP_172689688.1">
    <property type="nucleotide sequence ID" value="NZ_KY303941.1"/>
</dbReference>
<dbReference type="GO" id="GO:0003677">
    <property type="term" value="F:DNA binding"/>
    <property type="evidence" value="ECO:0007669"/>
    <property type="project" value="InterPro"/>
</dbReference>